<evidence type="ECO:0000256" key="4">
    <source>
        <dbReference type="ARBA" id="ARBA00022840"/>
    </source>
</evidence>
<evidence type="ECO:0000256" key="2">
    <source>
        <dbReference type="ARBA" id="ARBA00022741"/>
    </source>
</evidence>
<keyword evidence="9" id="KW-1185">Reference proteome</keyword>
<reference evidence="8" key="1">
    <citation type="submission" date="2021-01" db="EMBL/GenBank/DDBJ databases">
        <authorList>
            <person name="Li R."/>
            <person name="Bekaert M."/>
        </authorList>
    </citation>
    <scope>NUCLEOTIDE SEQUENCE</scope>
    <source>
        <strain evidence="8">Farmed</strain>
    </source>
</reference>
<dbReference type="InterPro" id="IPR008271">
    <property type="entry name" value="Ser/Thr_kinase_AS"/>
</dbReference>
<organism evidence="8 9">
    <name type="scientific">Acanthosepion pharaonis</name>
    <name type="common">Pharaoh cuttlefish</name>
    <name type="synonym">Sepia pharaonis</name>
    <dbReference type="NCBI Taxonomy" id="158019"/>
    <lineage>
        <taxon>Eukaryota</taxon>
        <taxon>Metazoa</taxon>
        <taxon>Spiralia</taxon>
        <taxon>Lophotrochozoa</taxon>
        <taxon>Mollusca</taxon>
        <taxon>Cephalopoda</taxon>
        <taxon>Coleoidea</taxon>
        <taxon>Decapodiformes</taxon>
        <taxon>Sepiida</taxon>
        <taxon>Sepiina</taxon>
        <taxon>Sepiidae</taxon>
        <taxon>Acanthosepion</taxon>
    </lineage>
</organism>
<dbReference type="PANTHER" id="PTHR24348:SF22">
    <property type="entry name" value="NON-SPECIFIC SERINE_THREONINE PROTEIN KINASE"/>
    <property type="match status" value="1"/>
</dbReference>
<dbReference type="GO" id="GO:0010508">
    <property type="term" value="P:positive regulation of autophagy"/>
    <property type="evidence" value="ECO:0007669"/>
    <property type="project" value="TreeGrafter"/>
</dbReference>
<dbReference type="FunFam" id="1.10.510.10:FF:000493">
    <property type="entry name" value="serine/threonine-protein kinase unc-51 isoform X2"/>
    <property type="match status" value="1"/>
</dbReference>
<dbReference type="GO" id="GO:0042594">
    <property type="term" value="P:response to starvation"/>
    <property type="evidence" value="ECO:0007669"/>
    <property type="project" value="TreeGrafter"/>
</dbReference>
<keyword evidence="3" id="KW-0418">Kinase</keyword>
<dbReference type="Pfam" id="PF00069">
    <property type="entry name" value="Pkinase"/>
    <property type="match status" value="1"/>
</dbReference>
<dbReference type="EC" id="2.7.11.1" evidence="8"/>
<dbReference type="PROSITE" id="PS50011">
    <property type="entry name" value="PROTEIN_KINASE_DOM"/>
    <property type="match status" value="1"/>
</dbReference>
<dbReference type="InterPro" id="IPR017441">
    <property type="entry name" value="Protein_kinase_ATP_BS"/>
</dbReference>
<keyword evidence="1 8" id="KW-0808">Transferase</keyword>
<dbReference type="PANTHER" id="PTHR24348">
    <property type="entry name" value="SERINE/THREONINE-PROTEIN KINASE UNC-51-RELATED"/>
    <property type="match status" value="1"/>
</dbReference>
<evidence type="ECO:0000256" key="3">
    <source>
        <dbReference type="ARBA" id="ARBA00022777"/>
    </source>
</evidence>
<keyword evidence="2 5" id="KW-0547">Nucleotide-binding</keyword>
<dbReference type="PROSITE" id="PS00107">
    <property type="entry name" value="PROTEIN_KINASE_ATP"/>
    <property type="match status" value="1"/>
</dbReference>
<feature type="compositionally biased region" description="Polar residues" evidence="6">
    <location>
        <begin position="515"/>
        <end position="534"/>
    </location>
</feature>
<name>A0A812CUG9_ACAPH</name>
<dbReference type="GO" id="GO:0005829">
    <property type="term" value="C:cytosol"/>
    <property type="evidence" value="ECO:0007669"/>
    <property type="project" value="TreeGrafter"/>
</dbReference>
<evidence type="ECO:0000256" key="1">
    <source>
        <dbReference type="ARBA" id="ARBA00022679"/>
    </source>
</evidence>
<dbReference type="GO" id="GO:0034045">
    <property type="term" value="C:phagophore assembly site membrane"/>
    <property type="evidence" value="ECO:0007669"/>
    <property type="project" value="TreeGrafter"/>
</dbReference>
<dbReference type="GO" id="GO:0048675">
    <property type="term" value="P:axon extension"/>
    <property type="evidence" value="ECO:0007669"/>
    <property type="project" value="TreeGrafter"/>
</dbReference>
<gene>
    <name evidence="8" type="ORF">SPHA_40153</name>
</gene>
<feature type="binding site" evidence="5">
    <location>
        <position position="39"/>
    </location>
    <ligand>
        <name>ATP</name>
        <dbReference type="ChEBI" id="CHEBI:30616"/>
    </ligand>
</feature>
<dbReference type="Proteomes" id="UP000597762">
    <property type="component" value="Unassembled WGS sequence"/>
</dbReference>
<sequence>MESVGEYEYSKKDLIGHGAFAVVFKGRNKKRPGTTVAIKSITKKNLGKSQSLLSKEIKILKELSDLHHENVVALLDCKETTNNVYLVMEYCNGGDLADYLQDFCQSSFYSLFCSNSVVIFCAYLVHLSTYLVIVFFLWLALIAGAMKALNAKGIVHRDLKPQNILLCQGSKPNPQPSEMKLKIADFGFARFLQDGVMAATLCGSPMYMAPEVIMSLQYDAKADLWSIGTIVFQCLTGKAPFQAQTPQQLKQFYEKHSELKPSIPSGTSPELRDLLLKLLKRSARDRINFEDFFNHLFLKPQVPQLSSSPVGVTCQTERFSRESPPLHTVPSVTCLSSSPQQPRPPSLPPAPAPPVASPEDTEFSKGSHEEPVEAVTRSTSPIEGFVMVEAGFQDDQYDEKNEKEINDFESEEEVYLRNVNAHPSSGAVTFKKDCQTSPTRPTSLQVQTPNTSPSSEPIPVPTQTEAYQIMSNSPSTPSPSRSKESASDKDEGSQMLKRNSSESRLSSGPDIGSLSPPSVTFTIGGSPGTQWRRGSTSNTPPPPHRTHTGTPPNMVASPLRRSGHSPASVSPQQGHTLPTGPSSLPTILGSPAGYHERRDNYPHHVGSVPYGLYRQKTLPDNMTAYAYNASPPGSCPECGHGPPDIPPRHGSQAGARDSLMSQQLRSPYGSPRQYYGYPPAIMPWQTKDRYVYGNEEYFLRHGGHYYHEASPPNSLMYAASPPSIDTTMPFVAPELAEDTLMDEPHKEILGKLSFVNDLVDCIMQIARSHGTPFSIVSPGIAQTDEKSQRMIETQKRLNQLLLYVRCLQLLTSALQLAKEEINQSRLHPLTSLKNIVQKMNARYHKCLDLCKKIQRYGPLQYANGQIAQMLVAPVDKLIYLHALDLFRTGLLDEILMKMNECYYHYSTAHILLHSLANQAKDTTDKSVLNKYKHKVVTRLLNLQSYDPIKIS</sequence>
<dbReference type="EMBL" id="CAHIKZ030001892">
    <property type="protein sequence ID" value="CAE1276649.1"/>
    <property type="molecule type" value="Genomic_DNA"/>
</dbReference>
<evidence type="ECO:0000313" key="9">
    <source>
        <dbReference type="Proteomes" id="UP000597762"/>
    </source>
</evidence>
<dbReference type="Gene3D" id="1.10.510.10">
    <property type="entry name" value="Transferase(Phosphotransferase) domain 1"/>
    <property type="match status" value="1"/>
</dbReference>
<protein>
    <submittedName>
        <fullName evidence="8">ULK2</fullName>
        <ecNumber evidence="8">2.7.11.1</ecNumber>
    </submittedName>
</protein>
<evidence type="ECO:0000256" key="5">
    <source>
        <dbReference type="PROSITE-ProRule" id="PRU10141"/>
    </source>
</evidence>
<feature type="compositionally biased region" description="Basic and acidic residues" evidence="6">
    <location>
        <begin position="362"/>
        <end position="371"/>
    </location>
</feature>
<dbReference type="GO" id="GO:0005524">
    <property type="term" value="F:ATP binding"/>
    <property type="evidence" value="ECO:0007669"/>
    <property type="project" value="UniProtKB-UniRule"/>
</dbReference>
<dbReference type="SUPFAM" id="SSF56112">
    <property type="entry name" value="Protein kinase-like (PK-like)"/>
    <property type="match status" value="1"/>
</dbReference>
<dbReference type="AlphaFoldDB" id="A0A812CUG9"/>
<dbReference type="FunFam" id="3.30.200.20:FF:000149">
    <property type="entry name" value="serine/threonine-protein kinase unc-51 isoform X1"/>
    <property type="match status" value="1"/>
</dbReference>
<dbReference type="GO" id="GO:0005776">
    <property type="term" value="C:autophagosome"/>
    <property type="evidence" value="ECO:0007669"/>
    <property type="project" value="TreeGrafter"/>
</dbReference>
<comment type="caution">
    <text evidence="8">The sequence shown here is derived from an EMBL/GenBank/DDBJ whole genome shotgun (WGS) entry which is preliminary data.</text>
</comment>
<feature type="compositionally biased region" description="Polar residues" evidence="6">
    <location>
        <begin position="565"/>
        <end position="585"/>
    </location>
</feature>
<evidence type="ECO:0000259" key="7">
    <source>
        <dbReference type="PROSITE" id="PS50011"/>
    </source>
</evidence>
<dbReference type="GO" id="GO:0004674">
    <property type="term" value="F:protein serine/threonine kinase activity"/>
    <property type="evidence" value="ECO:0007669"/>
    <property type="project" value="UniProtKB-EC"/>
</dbReference>
<dbReference type="InterPro" id="IPR045269">
    <property type="entry name" value="Atg1-like"/>
</dbReference>
<dbReference type="Pfam" id="PF12063">
    <property type="entry name" value="ATG1-like_MIT1"/>
    <property type="match status" value="1"/>
</dbReference>
<dbReference type="Gene3D" id="3.30.200.20">
    <property type="entry name" value="Phosphorylase Kinase, domain 1"/>
    <property type="match status" value="1"/>
</dbReference>
<dbReference type="GO" id="GO:0034727">
    <property type="term" value="P:piecemeal microautophagy of the nucleus"/>
    <property type="evidence" value="ECO:0007669"/>
    <property type="project" value="TreeGrafter"/>
</dbReference>
<feature type="region of interest" description="Disordered" evidence="6">
    <location>
        <begin position="317"/>
        <end position="380"/>
    </location>
</feature>
<feature type="compositionally biased region" description="Basic and acidic residues" evidence="6">
    <location>
        <begin position="481"/>
        <end position="492"/>
    </location>
</feature>
<proteinExistence type="predicted"/>
<feature type="compositionally biased region" description="Low complexity" evidence="6">
    <location>
        <begin position="471"/>
        <end position="480"/>
    </location>
</feature>
<dbReference type="GO" id="GO:0000045">
    <property type="term" value="P:autophagosome assembly"/>
    <property type="evidence" value="ECO:0007669"/>
    <property type="project" value="TreeGrafter"/>
</dbReference>
<dbReference type="PROSITE" id="PS00108">
    <property type="entry name" value="PROTEIN_KINASE_ST"/>
    <property type="match status" value="1"/>
</dbReference>
<dbReference type="SMART" id="SM00220">
    <property type="entry name" value="S_TKc"/>
    <property type="match status" value="1"/>
</dbReference>
<keyword evidence="4 5" id="KW-0067">ATP-binding</keyword>
<feature type="compositionally biased region" description="Polar residues" evidence="6">
    <location>
        <begin position="496"/>
        <end position="506"/>
    </location>
</feature>
<dbReference type="InterPro" id="IPR022708">
    <property type="entry name" value="Atg1-like_tMIT"/>
</dbReference>
<feature type="region of interest" description="Disordered" evidence="6">
    <location>
        <begin position="424"/>
        <end position="601"/>
    </location>
</feature>
<dbReference type="OrthoDB" id="346907at2759"/>
<feature type="region of interest" description="Disordered" evidence="6">
    <location>
        <begin position="636"/>
        <end position="658"/>
    </location>
</feature>
<dbReference type="InterPro" id="IPR000719">
    <property type="entry name" value="Prot_kinase_dom"/>
</dbReference>
<accession>A0A812CUG9</accession>
<dbReference type="GO" id="GO:0061709">
    <property type="term" value="P:reticulophagy"/>
    <property type="evidence" value="ECO:0007669"/>
    <property type="project" value="TreeGrafter"/>
</dbReference>
<evidence type="ECO:0000313" key="8">
    <source>
        <dbReference type="EMBL" id="CAE1276649.1"/>
    </source>
</evidence>
<feature type="domain" description="Protein kinase" evidence="7">
    <location>
        <begin position="9"/>
        <end position="298"/>
    </location>
</feature>
<feature type="compositionally biased region" description="Polar residues" evidence="6">
    <location>
        <begin position="435"/>
        <end position="470"/>
    </location>
</feature>
<dbReference type="InterPro" id="IPR011009">
    <property type="entry name" value="Kinase-like_dom_sf"/>
</dbReference>
<feature type="compositionally biased region" description="Pro residues" evidence="6">
    <location>
        <begin position="341"/>
        <end position="356"/>
    </location>
</feature>
<evidence type="ECO:0000256" key="6">
    <source>
        <dbReference type="SAM" id="MobiDB-lite"/>
    </source>
</evidence>
<dbReference type="GO" id="GO:0000422">
    <property type="term" value="P:autophagy of mitochondrion"/>
    <property type="evidence" value="ECO:0007669"/>
    <property type="project" value="TreeGrafter"/>
</dbReference>